<name>D4MKN6_9FIRM</name>
<dbReference type="EMBL" id="FP929059">
    <property type="protein sequence ID" value="CBL34319.1"/>
    <property type="molecule type" value="Genomic_DNA"/>
</dbReference>
<dbReference type="AlphaFoldDB" id="D4MKN6"/>
<dbReference type="KEGG" id="esr:ES1_13350"/>
<gene>
    <name evidence="1" type="ORF">ES1_13350</name>
</gene>
<proteinExistence type="predicted"/>
<dbReference type="Proteomes" id="UP000007050">
    <property type="component" value="Chromosome"/>
</dbReference>
<reference evidence="1 2" key="2">
    <citation type="submission" date="2010-03" db="EMBL/GenBank/DDBJ databases">
        <authorList>
            <person name="Pajon A."/>
        </authorList>
    </citation>
    <scope>NUCLEOTIDE SEQUENCE [LARGE SCALE GENOMIC DNA]</scope>
    <source>
        <strain evidence="1 2">V10Sc8a</strain>
    </source>
</reference>
<reference evidence="1 2" key="1">
    <citation type="submission" date="2010-03" db="EMBL/GenBank/DDBJ databases">
        <title>The genome sequence of Eubacterium siraeum V10Sc8a.</title>
        <authorList>
            <consortium name="metaHIT consortium -- http://www.metahit.eu/"/>
            <person name="Pajon A."/>
            <person name="Turner K."/>
            <person name="Parkhill J."/>
            <person name="Duncan S."/>
            <person name="Flint H."/>
        </authorList>
    </citation>
    <scope>NUCLEOTIDE SEQUENCE [LARGE SCALE GENOMIC DNA]</scope>
    <source>
        <strain evidence="1 2">V10Sc8a</strain>
    </source>
</reference>
<sequence>MTFEIAIEEVGSGGDRTAYAMLPANKNTIIDAMDRAKVFGETHVLIERCDKFPELNGYEFSEEPTVDELNFLAKRLEEISGDTSEKYAYRALLHKPMDTISEAINRTYNLQTIPVYTCKNVYEYGEIVLENEMLEELDDVPDEVYDWLDPDKVGRAMADREGGVFIDGYYAIANSYEPALVYDEELPEQQEDWVFRLEVAAVPENPEDISKVKTEVLTLPSDEKHIQEIAGQLGEKHIDECVLMCFDSQFRR</sequence>
<dbReference type="PATRIC" id="fig|717961.3.peg.1419"/>
<protein>
    <submittedName>
        <fullName evidence="1">Antirestriction protein (ArdA)</fullName>
    </submittedName>
</protein>
<dbReference type="HOGENOM" id="CLU_1101575_0_0_9"/>
<dbReference type="BioCyc" id="ESIR717961:G136L-1094-MONOMER"/>
<organism evidence="1 2">
    <name type="scientific">[Eubacterium] siraeum V10Sc8a</name>
    <dbReference type="NCBI Taxonomy" id="717961"/>
    <lineage>
        <taxon>Bacteria</taxon>
        <taxon>Bacillati</taxon>
        <taxon>Bacillota</taxon>
        <taxon>Clostridia</taxon>
        <taxon>Eubacteriales</taxon>
        <taxon>Oscillospiraceae</taxon>
        <taxon>Oscillospiraceae incertae sedis</taxon>
    </lineage>
</organism>
<evidence type="ECO:0000313" key="1">
    <source>
        <dbReference type="EMBL" id="CBL34319.1"/>
    </source>
</evidence>
<evidence type="ECO:0000313" key="2">
    <source>
        <dbReference type="Proteomes" id="UP000007050"/>
    </source>
</evidence>
<accession>D4MKN6</accession>